<keyword evidence="2" id="KW-1185">Reference proteome</keyword>
<sequence>MSMRAMRSSGGNCNVRVRMMCVVGATSSTARCVSHACNARTHHPLETRMDARIAQGTHFSLGAQPAPGEHCASA</sequence>
<protein>
    <submittedName>
        <fullName evidence="1">Uncharacterized protein</fullName>
    </submittedName>
</protein>
<proteinExistence type="predicted"/>
<dbReference type="EMBL" id="CP011807">
    <property type="protein sequence ID" value="ANI21786.1"/>
    <property type="molecule type" value="Genomic_DNA"/>
</dbReference>
<accession>A0A173H018</accession>
<organism evidence="1 2">
    <name type="scientific">Pandoraea faecigallinarum</name>
    <dbReference type="NCBI Taxonomy" id="656179"/>
    <lineage>
        <taxon>Bacteria</taxon>
        <taxon>Pseudomonadati</taxon>
        <taxon>Pseudomonadota</taxon>
        <taxon>Betaproteobacteria</taxon>
        <taxon>Burkholderiales</taxon>
        <taxon>Burkholderiaceae</taxon>
        <taxon>Pandoraea</taxon>
    </lineage>
</organism>
<dbReference type="KEGG" id="pfg:AB870_26075"/>
<evidence type="ECO:0000313" key="1">
    <source>
        <dbReference type="EMBL" id="ANI21786.1"/>
    </source>
</evidence>
<evidence type="ECO:0000313" key="2">
    <source>
        <dbReference type="Proteomes" id="UP000035651"/>
    </source>
</evidence>
<gene>
    <name evidence="1" type="ORF">AB870_26075</name>
</gene>
<dbReference type="AlphaFoldDB" id="A0A173H018"/>
<reference evidence="1" key="1">
    <citation type="submission" date="2016-06" db="EMBL/GenBank/DDBJ databases">
        <title>Complete Genome Sequence of Pandoraea faecigallinarum DSM-23572.</title>
        <authorList>
            <person name="Yong D."/>
            <person name="Ee R."/>
            <person name="Lim Y.-L."/>
            <person name="Yin W.-F."/>
            <person name="Chan K.-G."/>
        </authorList>
    </citation>
    <scope>NUCLEOTIDE SEQUENCE</scope>
    <source>
        <strain evidence="1">DSM 23572</strain>
    </source>
</reference>
<dbReference type="Proteomes" id="UP000035651">
    <property type="component" value="Chromosome"/>
</dbReference>
<name>A0A173H018_9BURK</name>